<comment type="caution">
    <text evidence="3">The sequence shown here is derived from an EMBL/GenBank/DDBJ whole genome shotgun (WGS) entry which is preliminary data.</text>
</comment>
<dbReference type="AlphaFoldDB" id="A0A0F8YMP6"/>
<dbReference type="Gene3D" id="1.25.40.10">
    <property type="entry name" value="Tetratricopeptide repeat domain"/>
    <property type="match status" value="2"/>
</dbReference>
<keyword evidence="1" id="KW-0732">Signal</keyword>
<name>A0A0F8YMP6_9ZZZZ</name>
<reference evidence="3" key="1">
    <citation type="journal article" date="2015" name="Nature">
        <title>Complex archaea that bridge the gap between prokaryotes and eukaryotes.</title>
        <authorList>
            <person name="Spang A."/>
            <person name="Saw J.H."/>
            <person name="Jorgensen S.L."/>
            <person name="Zaremba-Niedzwiedzka K."/>
            <person name="Martijn J."/>
            <person name="Lind A.E."/>
            <person name="van Eijk R."/>
            <person name="Schleper C."/>
            <person name="Guy L."/>
            <person name="Ettema T.J."/>
        </authorList>
    </citation>
    <scope>NUCLEOTIDE SEQUENCE</scope>
</reference>
<sequence>KYVYEEDCKKPEEFIKKEDFKKAIAAYKDIVNRHDSAEQITDLHFRICKCLFNAGDYEAAILELDSFLAKNKSSNRKLSKDAMLLKGRCYIQLGEINKAADTFFAFTIEYPEAKEAPESNFFIGYSYMLQGKFDQANIAFDIVAKDYPQSSYASKARLCLIRIENMTE</sequence>
<organism evidence="3">
    <name type="scientific">marine sediment metagenome</name>
    <dbReference type="NCBI Taxonomy" id="412755"/>
    <lineage>
        <taxon>unclassified sequences</taxon>
        <taxon>metagenomes</taxon>
        <taxon>ecological metagenomes</taxon>
    </lineage>
</organism>
<evidence type="ECO:0000259" key="2">
    <source>
        <dbReference type="Pfam" id="PF13525"/>
    </source>
</evidence>
<dbReference type="Pfam" id="PF13525">
    <property type="entry name" value="YfiO"/>
    <property type="match status" value="1"/>
</dbReference>
<accession>A0A0F8YMP6</accession>
<feature type="domain" description="Outer membrane lipoprotein BamD-like" evidence="2">
    <location>
        <begin position="12"/>
        <end position="166"/>
    </location>
</feature>
<dbReference type="InterPro" id="IPR039565">
    <property type="entry name" value="BamD-like"/>
</dbReference>
<dbReference type="EMBL" id="LAZR01052578">
    <property type="protein sequence ID" value="KKK82647.1"/>
    <property type="molecule type" value="Genomic_DNA"/>
</dbReference>
<dbReference type="SUPFAM" id="SSF48452">
    <property type="entry name" value="TPR-like"/>
    <property type="match status" value="1"/>
</dbReference>
<protein>
    <recommendedName>
        <fullName evidence="2">Outer membrane lipoprotein BamD-like domain-containing protein</fullName>
    </recommendedName>
</protein>
<evidence type="ECO:0000313" key="3">
    <source>
        <dbReference type="EMBL" id="KKK82647.1"/>
    </source>
</evidence>
<proteinExistence type="predicted"/>
<evidence type="ECO:0000256" key="1">
    <source>
        <dbReference type="ARBA" id="ARBA00022729"/>
    </source>
</evidence>
<feature type="non-terminal residue" evidence="3">
    <location>
        <position position="1"/>
    </location>
</feature>
<gene>
    <name evidence="3" type="ORF">LCGC14_2801290</name>
</gene>
<dbReference type="InterPro" id="IPR011990">
    <property type="entry name" value="TPR-like_helical_dom_sf"/>
</dbReference>